<dbReference type="InterPro" id="IPR050959">
    <property type="entry name" value="MarA-like"/>
</dbReference>
<protein>
    <submittedName>
        <fullName evidence="5">HTH-type transcriptional regulator YdeE</fullName>
    </submittedName>
</protein>
<dbReference type="Gene3D" id="1.10.10.60">
    <property type="entry name" value="Homeodomain-like"/>
    <property type="match status" value="2"/>
</dbReference>
<evidence type="ECO:0000313" key="6">
    <source>
        <dbReference type="Proteomes" id="UP000600247"/>
    </source>
</evidence>
<evidence type="ECO:0000256" key="2">
    <source>
        <dbReference type="ARBA" id="ARBA00023125"/>
    </source>
</evidence>
<dbReference type="AlphaFoldDB" id="A0A917HA28"/>
<dbReference type="SUPFAM" id="SSF46689">
    <property type="entry name" value="Homeodomain-like"/>
    <property type="match status" value="2"/>
</dbReference>
<dbReference type="PANTHER" id="PTHR47504:SF5">
    <property type="entry name" value="RIGHT ORIGIN-BINDING PROTEIN"/>
    <property type="match status" value="1"/>
</dbReference>
<name>A0A917HA28_9BACL</name>
<dbReference type="InterPro" id="IPR009057">
    <property type="entry name" value="Homeodomain-like_sf"/>
</dbReference>
<dbReference type="SUPFAM" id="SSF55136">
    <property type="entry name" value="Probable bacterial effector-binding domain"/>
    <property type="match status" value="1"/>
</dbReference>
<dbReference type="GO" id="GO:0043565">
    <property type="term" value="F:sequence-specific DNA binding"/>
    <property type="evidence" value="ECO:0007669"/>
    <property type="project" value="InterPro"/>
</dbReference>
<dbReference type="RefSeq" id="WP_188889990.1">
    <property type="nucleotide sequence ID" value="NZ_BMHY01000005.1"/>
</dbReference>
<organism evidence="5 6">
    <name type="scientific">Paenibacillus radicis</name>
    <name type="common">ex Gao et al. 2016</name>
    <dbReference type="NCBI Taxonomy" id="1737354"/>
    <lineage>
        <taxon>Bacteria</taxon>
        <taxon>Bacillati</taxon>
        <taxon>Bacillota</taxon>
        <taxon>Bacilli</taxon>
        <taxon>Bacillales</taxon>
        <taxon>Paenibacillaceae</taxon>
        <taxon>Paenibacillus</taxon>
    </lineage>
</organism>
<dbReference type="Gene3D" id="3.20.80.10">
    <property type="entry name" value="Regulatory factor, effector binding domain"/>
    <property type="match status" value="1"/>
</dbReference>
<dbReference type="SMART" id="SM00871">
    <property type="entry name" value="AraC_E_bind"/>
    <property type="match status" value="1"/>
</dbReference>
<dbReference type="Pfam" id="PF14526">
    <property type="entry name" value="Cass2"/>
    <property type="match status" value="1"/>
</dbReference>
<keyword evidence="6" id="KW-1185">Reference proteome</keyword>
<keyword evidence="2" id="KW-0238">DNA-binding</keyword>
<dbReference type="InterPro" id="IPR020449">
    <property type="entry name" value="Tscrpt_reg_AraC-type_HTH"/>
</dbReference>
<dbReference type="GO" id="GO:0003700">
    <property type="term" value="F:DNA-binding transcription factor activity"/>
    <property type="evidence" value="ECO:0007669"/>
    <property type="project" value="InterPro"/>
</dbReference>
<dbReference type="PANTHER" id="PTHR47504">
    <property type="entry name" value="RIGHT ORIGIN-BINDING PROTEIN"/>
    <property type="match status" value="1"/>
</dbReference>
<proteinExistence type="predicted"/>
<reference evidence="5 6" key="1">
    <citation type="journal article" date="2014" name="Int. J. Syst. Evol. Microbiol.">
        <title>Complete genome sequence of Corynebacterium casei LMG S-19264T (=DSM 44701T), isolated from a smear-ripened cheese.</title>
        <authorList>
            <consortium name="US DOE Joint Genome Institute (JGI-PGF)"/>
            <person name="Walter F."/>
            <person name="Albersmeier A."/>
            <person name="Kalinowski J."/>
            <person name="Ruckert C."/>
        </authorList>
    </citation>
    <scope>NUCLEOTIDE SEQUENCE [LARGE SCALE GENOMIC DNA]</scope>
    <source>
        <strain evidence="5 6">CGMCC 1.15286</strain>
    </source>
</reference>
<dbReference type="InterPro" id="IPR018060">
    <property type="entry name" value="HTH_AraC"/>
</dbReference>
<dbReference type="PROSITE" id="PS00041">
    <property type="entry name" value="HTH_ARAC_FAMILY_1"/>
    <property type="match status" value="1"/>
</dbReference>
<dbReference type="SMART" id="SM00342">
    <property type="entry name" value="HTH_ARAC"/>
    <property type="match status" value="1"/>
</dbReference>
<comment type="caution">
    <text evidence="5">The sequence shown here is derived from an EMBL/GenBank/DDBJ whole genome shotgun (WGS) entry which is preliminary data.</text>
</comment>
<feature type="domain" description="HTH araC/xylS-type" evidence="4">
    <location>
        <begin position="8"/>
        <end position="106"/>
    </location>
</feature>
<dbReference type="Pfam" id="PF12833">
    <property type="entry name" value="HTH_18"/>
    <property type="match status" value="1"/>
</dbReference>
<evidence type="ECO:0000259" key="4">
    <source>
        <dbReference type="PROSITE" id="PS01124"/>
    </source>
</evidence>
<evidence type="ECO:0000313" key="5">
    <source>
        <dbReference type="EMBL" id="GGG72120.1"/>
    </source>
</evidence>
<accession>A0A917HA28</accession>
<keyword evidence="1" id="KW-0805">Transcription regulation</keyword>
<dbReference type="InterPro" id="IPR011256">
    <property type="entry name" value="Reg_factor_effector_dom_sf"/>
</dbReference>
<dbReference type="PRINTS" id="PR00032">
    <property type="entry name" value="HTHARAC"/>
</dbReference>
<dbReference type="InterPro" id="IPR010499">
    <property type="entry name" value="AraC_E-bd"/>
</dbReference>
<evidence type="ECO:0000256" key="3">
    <source>
        <dbReference type="ARBA" id="ARBA00023163"/>
    </source>
</evidence>
<dbReference type="Proteomes" id="UP000600247">
    <property type="component" value="Unassembled WGS sequence"/>
</dbReference>
<dbReference type="PROSITE" id="PS01124">
    <property type="entry name" value="HTH_ARAC_FAMILY_2"/>
    <property type="match status" value="1"/>
</dbReference>
<evidence type="ECO:0000256" key="1">
    <source>
        <dbReference type="ARBA" id="ARBA00023015"/>
    </source>
</evidence>
<gene>
    <name evidence="5" type="primary">ydeE</name>
    <name evidence="5" type="ORF">GCM10010918_29800</name>
</gene>
<dbReference type="InterPro" id="IPR029441">
    <property type="entry name" value="Cass2"/>
</dbReference>
<dbReference type="EMBL" id="BMHY01000005">
    <property type="protein sequence ID" value="GGG72120.1"/>
    <property type="molecule type" value="Genomic_DNA"/>
</dbReference>
<dbReference type="InterPro" id="IPR018062">
    <property type="entry name" value="HTH_AraC-typ_CS"/>
</dbReference>
<sequence length="292" mass="33541">MNVLENLNRALDYMEQNLENEVDEQELARRAYCSVYHFKRMFAYLAGISLQDYIRRRRLTLAALELQNRTVKVIDVAVKYGYHSPDAFTRAFQSQHGMTPTEMRATNQSLKVYPPMTFRLTIGGGEPMKFRIENKEAFQVIGITNRVTPIEMGEHPGVEQVWRSIDHDTYAELKSLNNAEPFGMAHVNVGEGAGRTKGDYDYYLAIASTEACPEKFTRLYVPAATWVVIDVKVPWGPEKWQQIYGEWFPSSGYEQIEGPTIQVGPDIQIGVEKQMMTEEVAVEYWIPVRKVR</sequence>
<keyword evidence="3" id="KW-0804">Transcription</keyword>